<evidence type="ECO:0000313" key="1">
    <source>
        <dbReference type="EMBL" id="KAI5655787.1"/>
    </source>
</evidence>
<dbReference type="EMBL" id="CM044707">
    <property type="protein sequence ID" value="KAI5655787.1"/>
    <property type="molecule type" value="Genomic_DNA"/>
</dbReference>
<accession>A0ACC0A757</accession>
<evidence type="ECO:0000313" key="2">
    <source>
        <dbReference type="Proteomes" id="UP001060085"/>
    </source>
</evidence>
<sequence length="260" mass="28220">MDDFTVKKLCCFCSFLSLMLLTVIPNAFVFGGGDDASSYVSTRATYYGSPDCFGTSTGACGYGEYGRTVNNGEVTGASKLYRNGTGCGACYQVKCKYAAHCSQEGTTVVVTDYGEGHNTDFILSVRAYSKLALPNQAVALFAAGVIDVEYKRVPCKFQGNLMVKVHEHSKYPHYLAIVVLNQAGLYDITAVEVYEESSKQWKAMRKSYGAVWDMASPPKGTLAFRFQVSGSAGVQWVQPSGVLPSEWKAGVAYDTSFQLT</sequence>
<keyword evidence="2" id="KW-1185">Reference proteome</keyword>
<proteinExistence type="predicted"/>
<name>A0ACC0A757_CATRO</name>
<dbReference type="Proteomes" id="UP001060085">
    <property type="component" value="Linkage Group LG07"/>
</dbReference>
<organism evidence="1 2">
    <name type="scientific">Catharanthus roseus</name>
    <name type="common">Madagascar periwinkle</name>
    <name type="synonym">Vinca rosea</name>
    <dbReference type="NCBI Taxonomy" id="4058"/>
    <lineage>
        <taxon>Eukaryota</taxon>
        <taxon>Viridiplantae</taxon>
        <taxon>Streptophyta</taxon>
        <taxon>Embryophyta</taxon>
        <taxon>Tracheophyta</taxon>
        <taxon>Spermatophyta</taxon>
        <taxon>Magnoliopsida</taxon>
        <taxon>eudicotyledons</taxon>
        <taxon>Gunneridae</taxon>
        <taxon>Pentapetalae</taxon>
        <taxon>asterids</taxon>
        <taxon>lamiids</taxon>
        <taxon>Gentianales</taxon>
        <taxon>Apocynaceae</taxon>
        <taxon>Rauvolfioideae</taxon>
        <taxon>Vinceae</taxon>
        <taxon>Catharanthinae</taxon>
        <taxon>Catharanthus</taxon>
    </lineage>
</organism>
<protein>
    <submittedName>
        <fullName evidence="1">Uncharacterized protein</fullName>
    </submittedName>
</protein>
<comment type="caution">
    <text evidence="1">The sequence shown here is derived from an EMBL/GenBank/DDBJ whole genome shotgun (WGS) entry which is preliminary data.</text>
</comment>
<gene>
    <name evidence="1" type="ORF">M9H77_32974</name>
</gene>
<reference evidence="2" key="1">
    <citation type="journal article" date="2023" name="Nat. Plants">
        <title>Single-cell RNA sequencing provides a high-resolution roadmap for understanding the multicellular compartmentation of specialized metabolism.</title>
        <authorList>
            <person name="Sun S."/>
            <person name="Shen X."/>
            <person name="Li Y."/>
            <person name="Li Y."/>
            <person name="Wang S."/>
            <person name="Li R."/>
            <person name="Zhang H."/>
            <person name="Shen G."/>
            <person name="Guo B."/>
            <person name="Wei J."/>
            <person name="Xu J."/>
            <person name="St-Pierre B."/>
            <person name="Chen S."/>
            <person name="Sun C."/>
        </authorList>
    </citation>
    <scope>NUCLEOTIDE SEQUENCE [LARGE SCALE GENOMIC DNA]</scope>
</reference>